<dbReference type="Proteomes" id="UP001162834">
    <property type="component" value="Chromosome"/>
</dbReference>
<evidence type="ECO:0000313" key="2">
    <source>
        <dbReference type="Proteomes" id="UP001162834"/>
    </source>
</evidence>
<dbReference type="AlphaFoldDB" id="A0A9E7BZP3"/>
<protein>
    <submittedName>
        <fullName evidence="1">Uncharacterized protein</fullName>
    </submittedName>
</protein>
<organism evidence="1 2">
    <name type="scientific">Capillimicrobium parvum</name>
    <dbReference type="NCBI Taxonomy" id="2884022"/>
    <lineage>
        <taxon>Bacteria</taxon>
        <taxon>Bacillati</taxon>
        <taxon>Actinomycetota</taxon>
        <taxon>Thermoleophilia</taxon>
        <taxon>Solirubrobacterales</taxon>
        <taxon>Capillimicrobiaceae</taxon>
        <taxon>Capillimicrobium</taxon>
    </lineage>
</organism>
<keyword evidence="2" id="KW-1185">Reference proteome</keyword>
<sequence length="36" mass="3842">MQISSLSLDGNAARAAGMMAERLSFPDDEEQRATAT</sequence>
<proteinExistence type="predicted"/>
<reference evidence="1" key="1">
    <citation type="journal article" date="2022" name="Int. J. Syst. Evol. Microbiol.">
        <title>Pseudomonas aegrilactucae sp. nov. and Pseudomonas morbosilactucae sp. nov., pathogens causing bacterial rot of lettuce in Japan.</title>
        <authorList>
            <person name="Sawada H."/>
            <person name="Fujikawa T."/>
            <person name="Satou M."/>
        </authorList>
    </citation>
    <scope>NUCLEOTIDE SEQUENCE</scope>
    <source>
        <strain evidence="1">0166_1</strain>
    </source>
</reference>
<evidence type="ECO:0000313" key="1">
    <source>
        <dbReference type="EMBL" id="UGS34707.1"/>
    </source>
</evidence>
<dbReference type="KEGG" id="sbae:DSM104329_01089"/>
<dbReference type="EMBL" id="CP087164">
    <property type="protein sequence ID" value="UGS34707.1"/>
    <property type="molecule type" value="Genomic_DNA"/>
</dbReference>
<name>A0A9E7BZP3_9ACTN</name>
<accession>A0A9E7BZP3</accession>
<gene>
    <name evidence="1" type="ORF">DSM104329_01089</name>
</gene>